<dbReference type="RefSeq" id="WP_116283067.1">
    <property type="nucleotide sequence ID" value="NZ_NBXA01000021.1"/>
</dbReference>
<dbReference type="InterPro" id="IPR020557">
    <property type="entry name" value="Fumarate_lyase_CS"/>
</dbReference>
<dbReference type="Pfam" id="PF00206">
    <property type="entry name" value="Lyase_1"/>
    <property type="match status" value="1"/>
</dbReference>
<proteinExistence type="inferred from homology"/>
<dbReference type="PANTHER" id="PTHR43172:SF2">
    <property type="entry name" value="ADENYLOSUCCINATE LYASE C-TERMINAL DOMAIN-CONTAINING PROTEIN"/>
    <property type="match status" value="1"/>
</dbReference>
<dbReference type="PROSITE" id="PS00163">
    <property type="entry name" value="FUMARATE_LYASES"/>
    <property type="match status" value="1"/>
</dbReference>
<sequence>MPSDAPVPGAFDRGLLAPVAVGQDALVSDEAVLGALVGAELGLVRAWAAVGALPRADADEMGAAWGGHPDARAARSRAAGIDAAELAEAAVAGGNPVIPLVGLLKQTLPERLRPWVHRGATSQDILDTALMLVARDAVDAVLASLAEAEQHLAAFAAEHRDTVAAARTLAQHAVPTTVGLRAAGWLSGLGRASTRLRQLTLPAQLGGAAGTRASFRELGGDAAAALPAHYAEALGLDDAGMVWHTSRWPVTELADALVQATDALGKLAGDVVTLSRTEIGELSAGEGGGSSAMPQKNNPVAAVLIRSAALRAPQLAATLHLCAALAEDERPAGAWHAEWPTLRELLRLTLGASAHAAVLSAALRVDLAAVARNLALTHGLILAERLSIVLTPVIGADRVAGLVAAAGAGGDVAGLLRDMPETAGLDIDGLLDPAGYTGDAAVAVERMIGEEHP</sequence>
<dbReference type="InterPro" id="IPR008948">
    <property type="entry name" value="L-Aspartase-like"/>
</dbReference>
<dbReference type="PRINTS" id="PR00145">
    <property type="entry name" value="ARGSUCLYASE"/>
</dbReference>
<feature type="domain" description="Fumarate lyase N-terminal" evidence="3">
    <location>
        <begin position="110"/>
        <end position="311"/>
    </location>
</feature>
<evidence type="ECO:0000256" key="2">
    <source>
        <dbReference type="ARBA" id="ARBA00034772"/>
    </source>
</evidence>
<reference evidence="4 5" key="1">
    <citation type="submission" date="2017-04" db="EMBL/GenBank/DDBJ databases">
        <title>Comparative genome analysis of Subtercola boreus.</title>
        <authorList>
            <person name="Cho Y.-J."/>
            <person name="Cho A."/>
            <person name="Kim O.-S."/>
            <person name="Lee J.-I."/>
        </authorList>
    </citation>
    <scope>NUCLEOTIDE SEQUENCE [LARGE SCALE GENOMIC DNA]</scope>
    <source>
        <strain evidence="4 5">P27444</strain>
    </source>
</reference>
<gene>
    <name evidence="4" type="ORF">B7R21_09760</name>
</gene>
<comment type="similarity">
    <text evidence="2">Belongs to the class-II fumarase/aspartase family.</text>
</comment>
<dbReference type="PRINTS" id="PR00149">
    <property type="entry name" value="FUMRATELYASE"/>
</dbReference>
<dbReference type="EMBL" id="NBXA01000021">
    <property type="protein sequence ID" value="RFA12622.1"/>
    <property type="molecule type" value="Genomic_DNA"/>
</dbReference>
<evidence type="ECO:0000313" key="4">
    <source>
        <dbReference type="EMBL" id="RFA12622.1"/>
    </source>
</evidence>
<dbReference type="SUPFAM" id="SSF48557">
    <property type="entry name" value="L-aspartase-like"/>
    <property type="match status" value="1"/>
</dbReference>
<dbReference type="OrthoDB" id="9768878at2"/>
<dbReference type="Gene3D" id="1.10.40.30">
    <property type="entry name" value="Fumarase/aspartase (C-terminal domain)"/>
    <property type="match status" value="1"/>
</dbReference>
<keyword evidence="1 4" id="KW-0456">Lyase</keyword>
<dbReference type="GO" id="GO:0016829">
    <property type="term" value="F:lyase activity"/>
    <property type="evidence" value="ECO:0007669"/>
    <property type="project" value="UniProtKB-KW"/>
</dbReference>
<organism evidence="4 5">
    <name type="scientific">Subtercola boreus</name>
    <dbReference type="NCBI Taxonomy" id="120213"/>
    <lineage>
        <taxon>Bacteria</taxon>
        <taxon>Bacillati</taxon>
        <taxon>Actinomycetota</taxon>
        <taxon>Actinomycetes</taxon>
        <taxon>Micrococcales</taxon>
        <taxon>Microbacteriaceae</taxon>
        <taxon>Subtercola</taxon>
    </lineage>
</organism>
<evidence type="ECO:0000259" key="3">
    <source>
        <dbReference type="Pfam" id="PF00206"/>
    </source>
</evidence>
<protein>
    <submittedName>
        <fullName evidence="4">Adenylosuccinate lyase</fullName>
    </submittedName>
</protein>
<dbReference type="AlphaFoldDB" id="A0A3E0VRL2"/>
<dbReference type="InterPro" id="IPR022761">
    <property type="entry name" value="Fumarate_lyase_N"/>
</dbReference>
<dbReference type="PANTHER" id="PTHR43172">
    <property type="entry name" value="ADENYLOSUCCINATE LYASE"/>
    <property type="match status" value="1"/>
</dbReference>
<dbReference type="InterPro" id="IPR000362">
    <property type="entry name" value="Fumarate_lyase_fam"/>
</dbReference>
<evidence type="ECO:0000256" key="1">
    <source>
        <dbReference type="ARBA" id="ARBA00023239"/>
    </source>
</evidence>
<accession>A0A3E0VRL2</accession>
<dbReference type="Proteomes" id="UP000256709">
    <property type="component" value="Unassembled WGS sequence"/>
</dbReference>
<comment type="caution">
    <text evidence="4">The sequence shown here is derived from an EMBL/GenBank/DDBJ whole genome shotgun (WGS) entry which is preliminary data.</text>
</comment>
<evidence type="ECO:0000313" key="5">
    <source>
        <dbReference type="Proteomes" id="UP000256709"/>
    </source>
</evidence>
<dbReference type="Gene3D" id="1.20.200.10">
    <property type="entry name" value="Fumarase/aspartase (Central domain)"/>
    <property type="match status" value="1"/>
</dbReference>
<name>A0A3E0VRL2_9MICO</name>